<organism evidence="1 2">
    <name type="scientific">Bernardetia litoralis (strain ATCC 23117 / DSM 6794 / NBRC 15988 / NCIMB 1366 / Fx l1 / Sio-4)</name>
    <name type="common">Flexibacter litoralis</name>
    <dbReference type="NCBI Taxonomy" id="880071"/>
    <lineage>
        <taxon>Bacteria</taxon>
        <taxon>Pseudomonadati</taxon>
        <taxon>Bacteroidota</taxon>
        <taxon>Cytophagia</taxon>
        <taxon>Cytophagales</taxon>
        <taxon>Bernardetiaceae</taxon>
        <taxon>Bernardetia</taxon>
    </lineage>
</organism>
<dbReference type="AlphaFoldDB" id="I4AN38"/>
<dbReference type="KEGG" id="fli:Fleli_3032"/>
<dbReference type="RefSeq" id="WP_014798805.1">
    <property type="nucleotide sequence ID" value="NC_018018.1"/>
</dbReference>
<dbReference type="Proteomes" id="UP000006054">
    <property type="component" value="Chromosome"/>
</dbReference>
<evidence type="ECO:0000313" key="2">
    <source>
        <dbReference type="Proteomes" id="UP000006054"/>
    </source>
</evidence>
<protein>
    <recommendedName>
        <fullName evidence="3">STAS/SEC14 domain-containing protein</fullName>
    </recommendedName>
</protein>
<keyword evidence="2" id="KW-1185">Reference proteome</keyword>
<dbReference type="STRING" id="880071.Fleli_3032"/>
<dbReference type="OrthoDB" id="982726at2"/>
<evidence type="ECO:0000313" key="1">
    <source>
        <dbReference type="EMBL" id="AFM05373.1"/>
    </source>
</evidence>
<sequence length="139" mass="16408">METWLDESYGKLEFDSKNRIIKLTLIGDISDENYKHIWNFGLEEAVKENCGNVFVDQRQIGYIKMMSRAWLMLKWMPKSKLVMKDTERKLAIIPSKHIVHQAGLNYLLDSLKKVLGYTFEFFESEEEVISFFSSTKKEQ</sequence>
<evidence type="ECO:0008006" key="3">
    <source>
        <dbReference type="Google" id="ProtNLM"/>
    </source>
</evidence>
<name>I4AN38_BERLS</name>
<dbReference type="EMBL" id="CP003345">
    <property type="protein sequence ID" value="AFM05373.1"/>
    <property type="molecule type" value="Genomic_DNA"/>
</dbReference>
<dbReference type="PATRIC" id="fig|880071.3.peg.3029"/>
<accession>I4AN38</accession>
<proteinExistence type="predicted"/>
<reference evidence="2" key="1">
    <citation type="submission" date="2012-06" db="EMBL/GenBank/DDBJ databases">
        <title>The complete genome of Flexibacter litoralis DSM 6794.</title>
        <authorList>
            <person name="Lucas S."/>
            <person name="Copeland A."/>
            <person name="Lapidus A."/>
            <person name="Glavina del Rio T."/>
            <person name="Dalin E."/>
            <person name="Tice H."/>
            <person name="Bruce D."/>
            <person name="Goodwin L."/>
            <person name="Pitluck S."/>
            <person name="Peters L."/>
            <person name="Ovchinnikova G."/>
            <person name="Lu M."/>
            <person name="Kyrpides N."/>
            <person name="Mavromatis K."/>
            <person name="Ivanova N."/>
            <person name="Brettin T."/>
            <person name="Detter J.C."/>
            <person name="Han C."/>
            <person name="Larimer F."/>
            <person name="Land M."/>
            <person name="Hauser L."/>
            <person name="Markowitz V."/>
            <person name="Cheng J.-F."/>
            <person name="Hugenholtz P."/>
            <person name="Woyke T."/>
            <person name="Wu D."/>
            <person name="Spring S."/>
            <person name="Lang E."/>
            <person name="Kopitz M."/>
            <person name="Brambilla E."/>
            <person name="Klenk H.-P."/>
            <person name="Eisen J.A."/>
        </authorList>
    </citation>
    <scope>NUCLEOTIDE SEQUENCE [LARGE SCALE GENOMIC DNA]</scope>
    <source>
        <strain evidence="2">ATCC 23117 / DSM 6794 / NBRC 15988 / NCIMB 1366 / Sio-4</strain>
    </source>
</reference>
<gene>
    <name evidence="1" type="ordered locus">Fleli_3032</name>
</gene>
<dbReference type="HOGENOM" id="CLU_1842173_0_0_10"/>
<dbReference type="eggNOG" id="ENOG5033C8Q">
    <property type="taxonomic scope" value="Bacteria"/>
</dbReference>